<sequence length="323" mass="37342">MELTGKQIKRLVFFLLFVIVLMACLNRVTPCFFRMLPNDYARTKLILNTIRDTTQTPEVVIFGNSRGMSGVDGYLLERELSDHPVVYSFTSTGQKLSESALYYTSLPASVKTVIQCLDIDALSKPVDMDIPNQVALHMYGYKMDDQTKLLVPALYDELNKSDWYYNYKARNCLFSGFSFVLRNLLDDDAPENSMDNELRYPASQASYRNEAVYQRGLDEQNKENKFEAYKITAEWKRLLEESYAFFKAKNIQYYLVLMPYNPDIISAKKTEKQEALQSYINELGYIPYINCFDLLEASDFYDAIHPNDKGAKKITRQILISLP</sequence>
<proteinExistence type="predicted"/>
<reference evidence="1 2" key="1">
    <citation type="submission" date="2013-04" db="EMBL/GenBank/DDBJ databases">
        <title>The Genome Sequence of Parabacteroides gordonii DSM 23371.</title>
        <authorList>
            <consortium name="The Broad Institute Genomics Platform"/>
            <person name="Earl A."/>
            <person name="Ward D."/>
            <person name="Feldgarden M."/>
            <person name="Gevers D."/>
            <person name="Martens E."/>
            <person name="Sakamoto M."/>
            <person name="Benno Y."/>
            <person name="Suzuki N."/>
            <person name="Matsunaga N."/>
            <person name="Koshihara K."/>
            <person name="Seki M."/>
            <person name="Komiya H."/>
            <person name="Walker B."/>
            <person name="Young S."/>
            <person name="Zeng Q."/>
            <person name="Gargeya S."/>
            <person name="Fitzgerald M."/>
            <person name="Haas B."/>
            <person name="Abouelleil A."/>
            <person name="Allen A.W."/>
            <person name="Alvarado L."/>
            <person name="Arachchi H.M."/>
            <person name="Berlin A.M."/>
            <person name="Chapman S.B."/>
            <person name="Gainer-Dewar J."/>
            <person name="Goldberg J."/>
            <person name="Griggs A."/>
            <person name="Gujja S."/>
            <person name="Hansen M."/>
            <person name="Howarth C."/>
            <person name="Imamovic A."/>
            <person name="Ireland A."/>
            <person name="Larimer J."/>
            <person name="McCowan C."/>
            <person name="Murphy C."/>
            <person name="Pearson M."/>
            <person name="Poon T.W."/>
            <person name="Priest M."/>
            <person name="Roberts A."/>
            <person name="Saif S."/>
            <person name="Shea T."/>
            <person name="Sisk P."/>
            <person name="Sykes S."/>
            <person name="Wortman J."/>
            <person name="Nusbaum C."/>
            <person name="Birren B."/>
        </authorList>
    </citation>
    <scope>NUCLEOTIDE SEQUENCE [LARGE SCALE GENOMIC DNA]</scope>
    <source>
        <strain evidence="1 2">MS-1</strain>
    </source>
</reference>
<dbReference type="HOGENOM" id="CLU_844256_0_0_10"/>
<evidence type="ECO:0000313" key="2">
    <source>
        <dbReference type="Proteomes" id="UP000033035"/>
    </source>
</evidence>
<keyword evidence="2" id="KW-1185">Reference proteome</keyword>
<organism evidence="1 2">
    <name type="scientific">Parabacteroides gordonii MS-1 = DSM 23371</name>
    <dbReference type="NCBI Taxonomy" id="1203610"/>
    <lineage>
        <taxon>Bacteria</taxon>
        <taxon>Pseudomonadati</taxon>
        <taxon>Bacteroidota</taxon>
        <taxon>Bacteroidia</taxon>
        <taxon>Bacteroidales</taxon>
        <taxon>Tannerellaceae</taxon>
        <taxon>Parabacteroides</taxon>
    </lineage>
</organism>
<name>A0A0F5JKH1_9BACT</name>
<comment type="caution">
    <text evidence="1">The sequence shown here is derived from an EMBL/GenBank/DDBJ whole genome shotgun (WGS) entry which is preliminary data.</text>
</comment>
<dbReference type="PATRIC" id="fig|1203610.3.peg.1914"/>
<gene>
    <name evidence="1" type="ORF">HMPREF1536_01864</name>
</gene>
<dbReference type="Gene3D" id="3.40.50.1110">
    <property type="entry name" value="SGNH hydrolase"/>
    <property type="match status" value="1"/>
</dbReference>
<dbReference type="GO" id="GO:0016788">
    <property type="term" value="F:hydrolase activity, acting on ester bonds"/>
    <property type="evidence" value="ECO:0007669"/>
    <property type="project" value="UniProtKB-ARBA"/>
</dbReference>
<dbReference type="PROSITE" id="PS51257">
    <property type="entry name" value="PROKAR_LIPOPROTEIN"/>
    <property type="match status" value="1"/>
</dbReference>
<accession>A0A0F5JKH1</accession>
<dbReference type="AlphaFoldDB" id="A0A0F5JKH1"/>
<dbReference type="Proteomes" id="UP000033035">
    <property type="component" value="Unassembled WGS sequence"/>
</dbReference>
<protein>
    <submittedName>
        <fullName evidence="1">Uncharacterized protein</fullName>
    </submittedName>
</protein>
<evidence type="ECO:0000313" key="1">
    <source>
        <dbReference type="EMBL" id="KKB58055.1"/>
    </source>
</evidence>
<dbReference type="SUPFAM" id="SSF52266">
    <property type="entry name" value="SGNH hydrolase"/>
    <property type="match status" value="1"/>
</dbReference>
<dbReference type="EMBL" id="AQHW01000011">
    <property type="protein sequence ID" value="KKB58055.1"/>
    <property type="molecule type" value="Genomic_DNA"/>
</dbReference>
<dbReference type="InterPro" id="IPR036514">
    <property type="entry name" value="SGNH_hydro_sf"/>
</dbReference>
<dbReference type="STRING" id="1203610.HMPREF1536_01864"/>
<dbReference type="RefSeq" id="WP_028730005.1">
    <property type="nucleotide sequence ID" value="NZ_KE386765.1"/>
</dbReference>